<dbReference type="PROSITE" id="PS51007">
    <property type="entry name" value="CYTC"/>
    <property type="match status" value="1"/>
</dbReference>
<evidence type="ECO:0000313" key="7">
    <source>
        <dbReference type="EMBL" id="QCO11222.1"/>
    </source>
</evidence>
<geneLocation type="plasmid" evidence="7 8">
    <name>p1</name>
</geneLocation>
<keyword evidence="7" id="KW-0614">Plasmid</keyword>
<keyword evidence="6" id="KW-0560">Oxidoreductase</keyword>
<evidence type="ECO:0000256" key="3">
    <source>
        <dbReference type="ARBA" id="ARBA00023004"/>
    </source>
</evidence>
<dbReference type="Proteomes" id="UP000298774">
    <property type="component" value="Plasmid p1"/>
</dbReference>
<keyword evidence="3 4" id="KW-0408">Iron</keyword>
<dbReference type="Proteomes" id="UP001277471">
    <property type="component" value="Unassembled WGS sequence"/>
</dbReference>
<evidence type="ECO:0000313" key="8">
    <source>
        <dbReference type="Proteomes" id="UP000298774"/>
    </source>
</evidence>
<feature type="domain" description="Cytochrome c" evidence="5">
    <location>
        <begin position="345"/>
        <end position="468"/>
    </location>
</feature>
<dbReference type="GO" id="GO:0020037">
    <property type="term" value="F:heme binding"/>
    <property type="evidence" value="ECO:0007669"/>
    <property type="project" value="InterPro"/>
</dbReference>
<proteinExistence type="predicted"/>
<dbReference type="PANTHER" id="PTHR30600">
    <property type="entry name" value="CYTOCHROME C PEROXIDASE-RELATED"/>
    <property type="match status" value="1"/>
</dbReference>
<keyword evidence="6" id="KW-0575">Peroxidase</keyword>
<dbReference type="GeneID" id="56449062"/>
<accession>A0A0P0FB02</accession>
<reference evidence="6 9" key="2">
    <citation type="submission" date="2023-11" db="EMBL/GenBank/DDBJ databases">
        <title>MicrobeMod: A computational toolkit for identifying prokaryotic methylation and restriction-modification with nanopore sequencing.</title>
        <authorList>
            <person name="Crits-Christoph A."/>
            <person name="Kang S.C."/>
            <person name="Lee H."/>
            <person name="Ostrov N."/>
        </authorList>
    </citation>
    <scope>NUCLEOTIDE SEQUENCE [LARGE SCALE GENOMIC DNA]</scope>
    <source>
        <strain evidence="6 9">ATCC 29145</strain>
    </source>
</reference>
<organism evidence="7 8">
    <name type="scientific">Azospirillum brasilense</name>
    <dbReference type="NCBI Taxonomy" id="192"/>
    <lineage>
        <taxon>Bacteria</taxon>
        <taxon>Pseudomonadati</taxon>
        <taxon>Pseudomonadota</taxon>
        <taxon>Alphaproteobacteria</taxon>
        <taxon>Rhodospirillales</taxon>
        <taxon>Azospirillaceae</taxon>
        <taxon>Azospirillum</taxon>
    </lineage>
</organism>
<dbReference type="Gene3D" id="1.10.760.10">
    <property type="entry name" value="Cytochrome c-like domain"/>
    <property type="match status" value="1"/>
</dbReference>
<evidence type="ECO:0000259" key="5">
    <source>
        <dbReference type="PROSITE" id="PS51007"/>
    </source>
</evidence>
<keyword evidence="1 4" id="KW-0349">Heme</keyword>
<evidence type="ECO:0000256" key="2">
    <source>
        <dbReference type="ARBA" id="ARBA00022723"/>
    </source>
</evidence>
<dbReference type="PROSITE" id="PS51257">
    <property type="entry name" value="PROKAR_LIPOPROTEIN"/>
    <property type="match status" value="1"/>
</dbReference>
<dbReference type="NCBIfam" id="NF040606">
    <property type="entry name" value="CytoC_perox"/>
    <property type="match status" value="1"/>
</dbReference>
<evidence type="ECO:0000313" key="6">
    <source>
        <dbReference type="EMBL" id="MDX5950996.1"/>
    </source>
</evidence>
<dbReference type="KEGG" id="abf:AMK58_17760"/>
<dbReference type="EMBL" id="JAWXYC010000003">
    <property type="protein sequence ID" value="MDX5950996.1"/>
    <property type="molecule type" value="Genomic_DNA"/>
</dbReference>
<dbReference type="Pfam" id="PF21419">
    <property type="entry name" value="RoxA-like_Cyt-c"/>
    <property type="match status" value="1"/>
</dbReference>
<dbReference type="InterPro" id="IPR036909">
    <property type="entry name" value="Cyt_c-like_dom_sf"/>
</dbReference>
<dbReference type="InterPro" id="IPR009056">
    <property type="entry name" value="Cyt_c-like_dom"/>
</dbReference>
<keyword evidence="2 4" id="KW-0479">Metal-binding</keyword>
<evidence type="ECO:0000256" key="4">
    <source>
        <dbReference type="PROSITE-ProRule" id="PRU00433"/>
    </source>
</evidence>
<dbReference type="EMBL" id="CP032340">
    <property type="protein sequence ID" value="QCO11222.1"/>
    <property type="molecule type" value="Genomic_DNA"/>
</dbReference>
<evidence type="ECO:0000256" key="1">
    <source>
        <dbReference type="ARBA" id="ARBA00022617"/>
    </source>
</evidence>
<dbReference type="GO" id="GO:0004130">
    <property type="term" value="F:cytochrome-c peroxidase activity"/>
    <property type="evidence" value="ECO:0007669"/>
    <property type="project" value="TreeGrafter"/>
</dbReference>
<dbReference type="InterPro" id="IPR047758">
    <property type="entry name" value="CytoC_perox"/>
</dbReference>
<dbReference type="PANTHER" id="PTHR30600:SF9">
    <property type="entry name" value="BLR7738 PROTEIN"/>
    <property type="match status" value="1"/>
</dbReference>
<reference evidence="7 8" key="1">
    <citation type="submission" date="2018-09" db="EMBL/GenBank/DDBJ databases">
        <title>Whole genome based analysis of evolution and adaptive divergence in Indian and Brazilian strains of Azospirillum brasilense.</title>
        <authorList>
            <person name="Singh C."/>
            <person name="Tripathi A.K."/>
        </authorList>
    </citation>
    <scope>NUCLEOTIDE SEQUENCE [LARGE SCALE GENOMIC DNA]</scope>
    <source>
        <strain evidence="7 8">MTCC4038</strain>
        <plasmid evidence="7 8">p1</plasmid>
    </source>
</reference>
<evidence type="ECO:0000313" key="9">
    <source>
        <dbReference type="Proteomes" id="UP001277471"/>
    </source>
</evidence>
<protein>
    <submittedName>
        <fullName evidence="6">Di-heme-cytochrome C peroxidase</fullName>
    </submittedName>
</protein>
<dbReference type="GO" id="GO:0046872">
    <property type="term" value="F:metal ion binding"/>
    <property type="evidence" value="ECO:0007669"/>
    <property type="project" value="UniProtKB-KW"/>
</dbReference>
<gene>
    <name evidence="7" type="ORF">D3868_19630</name>
    <name evidence="6" type="ORF">SIM66_07310</name>
</gene>
<sequence>MKASLLTVVAGSVLLGACAEKPPEPPRPVPVSLPQKIGDYWYLDQNWTDAERQWYYSTTQGSQIMPYEWFMALPDSSLTTPLEQSYFHQDLTRYGYLAASKSGWSDGVLPVGFIKDTDPKDGAAWMGLTCAACHTGDWRVGDKTMRIDGSATTGDLYGLISGISDAVKYTLGNTAAFDVFSHRVLGPYATDAQRVDLHGKLATFHKEFATFVADSTPASPWGPMRTDAFQMIFNRVGAIDLKIPSNSVHPNAPVSFPYLWDASKQPKAQWNGAVPNGDRLTALARNAGEVLGVFGKAALKAPPSKDQYYYNSTVRAKNLIWMEELVRELRSPVWPDSIAGKVDIVKASAGESIYKDNCESCHKVLPRDMTFTDTPIQMIPLFNWADKRPETVVDVFTKTICDPAKGIPAAVKAGYISVAYESDPTMAVDAACRFLKTGPIEGVVMPPIIGTALKKDDLAVNVLANAVTGSLIGTIIHDRTVASLLLDTSWTGAKDVRTPTPWDDPPVWKTETGAASASLPQPSVLVKDTRVFTRPVKGKPVDEAAQALLRRLKERTSPSSELASTAAATNLTTEPTQAVKDAEAKATKALAELIQSILAYKARPLDGVWATAPYMHNGSVPNLYEMLLPASQRSATFRLGTHSFEPHKVGVDQSANDNTFTFDTAKPGNHNTGHEFGASLTDEQRWQLLEYLKTL</sequence>
<name>A0A0P0FB02_AZOBR</name>
<dbReference type="RefSeq" id="WP_059399244.1">
    <property type="nucleotide sequence ID" value="NZ_CP012915.1"/>
</dbReference>
<keyword evidence="9" id="KW-1185">Reference proteome</keyword>
<dbReference type="AlphaFoldDB" id="A0A0P0FB02"/>
<dbReference type="SUPFAM" id="SSF46626">
    <property type="entry name" value="Cytochrome c"/>
    <property type="match status" value="2"/>
</dbReference>
<dbReference type="InterPro" id="IPR051395">
    <property type="entry name" value="Cytochrome_c_Peroxidase/MauG"/>
</dbReference>
<dbReference type="GO" id="GO:0009055">
    <property type="term" value="F:electron transfer activity"/>
    <property type="evidence" value="ECO:0007669"/>
    <property type="project" value="InterPro"/>
</dbReference>